<dbReference type="Proteomes" id="UP001218895">
    <property type="component" value="Chromosome"/>
</dbReference>
<reference evidence="2" key="1">
    <citation type="submission" date="2022-01" db="EMBL/GenBank/DDBJ databases">
        <title>Complete genome of Methanomicrobium antiquum DSM 21220.</title>
        <authorList>
            <person name="Chen S.-C."/>
            <person name="You Y.-T."/>
            <person name="Zhou Y.-Z."/>
            <person name="Lai M.-C."/>
        </authorList>
    </citation>
    <scope>NUCLEOTIDE SEQUENCE</scope>
    <source>
        <strain evidence="2">DSM 21220</strain>
    </source>
</reference>
<keyword evidence="1" id="KW-0812">Transmembrane</keyword>
<name>A0AAF0JTJ4_9EURY</name>
<feature type="transmembrane region" description="Helical" evidence="1">
    <location>
        <begin position="101"/>
        <end position="123"/>
    </location>
</feature>
<proteinExistence type="predicted"/>
<evidence type="ECO:0000256" key="1">
    <source>
        <dbReference type="SAM" id="Phobius"/>
    </source>
</evidence>
<dbReference type="AlphaFoldDB" id="A0AAF0JTJ4"/>
<gene>
    <name evidence="2" type="ORF">L1994_09675</name>
</gene>
<keyword evidence="1" id="KW-1133">Transmembrane helix</keyword>
<feature type="transmembrane region" description="Helical" evidence="1">
    <location>
        <begin position="7"/>
        <end position="30"/>
    </location>
</feature>
<accession>A0AAF0JTJ4</accession>
<feature type="transmembrane region" description="Helical" evidence="1">
    <location>
        <begin position="42"/>
        <end position="62"/>
    </location>
</feature>
<feature type="transmembrane region" description="Helical" evidence="1">
    <location>
        <begin position="130"/>
        <end position="152"/>
    </location>
</feature>
<organism evidence="2 3">
    <name type="scientific">Methanomicrobium antiquum</name>
    <dbReference type="NCBI Taxonomy" id="487686"/>
    <lineage>
        <taxon>Archaea</taxon>
        <taxon>Methanobacteriati</taxon>
        <taxon>Methanobacteriota</taxon>
        <taxon>Stenosarchaea group</taxon>
        <taxon>Methanomicrobia</taxon>
        <taxon>Methanomicrobiales</taxon>
        <taxon>Methanomicrobiaceae</taxon>
        <taxon>Methanomicrobium</taxon>
    </lineage>
</organism>
<dbReference type="GeneID" id="79950667"/>
<dbReference type="KEGG" id="manq:L1994_09675"/>
<feature type="transmembrane region" description="Helical" evidence="1">
    <location>
        <begin position="74"/>
        <end position="95"/>
    </location>
</feature>
<evidence type="ECO:0000313" key="3">
    <source>
        <dbReference type="Proteomes" id="UP001218895"/>
    </source>
</evidence>
<keyword evidence="3" id="KW-1185">Reference proteome</keyword>
<protein>
    <submittedName>
        <fullName evidence="2">Uncharacterized protein</fullName>
    </submittedName>
</protein>
<evidence type="ECO:0000313" key="2">
    <source>
        <dbReference type="EMBL" id="WFN36403.1"/>
    </source>
</evidence>
<keyword evidence="1" id="KW-0472">Membrane</keyword>
<dbReference type="EMBL" id="CP091092">
    <property type="protein sequence ID" value="WFN36403.1"/>
    <property type="molecule type" value="Genomic_DNA"/>
</dbReference>
<sequence>MNQIKKYPFLLDFSLGMALLLSILMIRIVLSFDYFFNIGMDPMFFSVTYLIFGLIFPAIIILMFGKNKNPLQSILIPLLICGLLCPIFDGIWYTLTFDRPFRVYIYGGLIFGFCLGIIGSYSYFKRYDCIIAGTILILGSLLYIVINIQTLYELLLG</sequence>
<dbReference type="RefSeq" id="WP_278099240.1">
    <property type="nucleotide sequence ID" value="NZ_CP091092.1"/>
</dbReference>